<evidence type="ECO:0000256" key="2">
    <source>
        <dbReference type="ARBA" id="ARBA00006395"/>
    </source>
</evidence>
<evidence type="ECO:0000256" key="5">
    <source>
        <dbReference type="ARBA" id="ARBA00023242"/>
    </source>
</evidence>
<dbReference type="PANTHER" id="PTHR14790">
    <property type="entry name" value="RECQ-MEDIATED GENOME INSTABILITY PROTEIN 1 RMI1"/>
    <property type="match status" value="1"/>
</dbReference>
<evidence type="ECO:0000259" key="8">
    <source>
        <dbReference type="Pfam" id="PF08585"/>
    </source>
</evidence>
<keyword evidence="5" id="KW-0539">Nucleus</keyword>
<dbReference type="GO" id="GO:0006260">
    <property type="term" value="P:DNA replication"/>
    <property type="evidence" value="ECO:0007669"/>
    <property type="project" value="UniProtKB-KW"/>
</dbReference>
<feature type="compositionally biased region" description="Low complexity" evidence="7">
    <location>
        <begin position="337"/>
        <end position="355"/>
    </location>
</feature>
<feature type="compositionally biased region" description="Basic and acidic residues" evidence="7">
    <location>
        <begin position="118"/>
        <end position="128"/>
    </location>
</feature>
<evidence type="ECO:0000313" key="11">
    <source>
        <dbReference type="EMBL" id="CAG6664012.1"/>
    </source>
</evidence>
<accession>A0A8D8S9Z4</accession>
<feature type="domain" description="RMI1 N-terminal" evidence="10">
    <location>
        <begin position="28"/>
        <end position="64"/>
    </location>
</feature>
<dbReference type="Gene3D" id="1.10.8.1020">
    <property type="entry name" value="RecQ-mediated genome instability protein 1, N-terminal domain"/>
    <property type="match status" value="1"/>
</dbReference>
<feature type="compositionally biased region" description="Polar residues" evidence="7">
    <location>
        <begin position="506"/>
        <end position="521"/>
    </location>
</feature>
<dbReference type="SMART" id="SM01161">
    <property type="entry name" value="DUF1767"/>
    <property type="match status" value="1"/>
</dbReference>
<dbReference type="InterPro" id="IPR032199">
    <property type="entry name" value="RMI1_C"/>
</dbReference>
<dbReference type="GO" id="GO:0000724">
    <property type="term" value="P:double-strand break repair via homologous recombination"/>
    <property type="evidence" value="ECO:0007669"/>
    <property type="project" value="TreeGrafter"/>
</dbReference>
<evidence type="ECO:0000256" key="1">
    <source>
        <dbReference type="ARBA" id="ARBA00004123"/>
    </source>
</evidence>
<dbReference type="Pfam" id="PF21000">
    <property type="entry name" value="RMI1_N_N"/>
    <property type="match status" value="1"/>
</dbReference>
<dbReference type="PANTHER" id="PTHR14790:SF15">
    <property type="entry name" value="RECQ-MEDIATED GENOME INSTABILITY PROTEIN 1"/>
    <property type="match status" value="1"/>
</dbReference>
<feature type="domain" description="RecQ mediated genome instability protein 1 OB-fold" evidence="8">
    <location>
        <begin position="69"/>
        <end position="206"/>
    </location>
</feature>
<feature type="compositionally biased region" description="Polar residues" evidence="7">
    <location>
        <begin position="301"/>
        <end position="313"/>
    </location>
</feature>
<protein>
    <recommendedName>
        <fullName evidence="3">RecQ-mediated genome instability protein 1</fullName>
    </recommendedName>
</protein>
<dbReference type="InterPro" id="IPR044881">
    <property type="entry name" value="RMI1_N_N_sf"/>
</dbReference>
<dbReference type="GO" id="GO:0000166">
    <property type="term" value="F:nucleotide binding"/>
    <property type="evidence" value="ECO:0007669"/>
    <property type="project" value="InterPro"/>
</dbReference>
<feature type="region of interest" description="Disordered" evidence="7">
    <location>
        <begin position="117"/>
        <end position="137"/>
    </location>
</feature>
<feature type="region of interest" description="Disordered" evidence="7">
    <location>
        <begin position="387"/>
        <end position="566"/>
    </location>
</feature>
<dbReference type="Pfam" id="PF08585">
    <property type="entry name" value="RMI1_N_C"/>
    <property type="match status" value="1"/>
</dbReference>
<feature type="compositionally biased region" description="Basic and acidic residues" evidence="7">
    <location>
        <begin position="314"/>
        <end position="324"/>
    </location>
</feature>
<dbReference type="InterPro" id="IPR013894">
    <property type="entry name" value="RMI1_OB"/>
</dbReference>
<dbReference type="FunFam" id="2.40.50.770:FF:000002">
    <property type="entry name" value="recQ-mediated genome instability protein 1"/>
    <property type="match status" value="1"/>
</dbReference>
<proteinExistence type="inferred from homology"/>
<keyword evidence="4" id="KW-0235">DNA replication</keyword>
<organism evidence="11">
    <name type="scientific">Cacopsylla melanoneura</name>
    <dbReference type="NCBI Taxonomy" id="428564"/>
    <lineage>
        <taxon>Eukaryota</taxon>
        <taxon>Metazoa</taxon>
        <taxon>Ecdysozoa</taxon>
        <taxon>Arthropoda</taxon>
        <taxon>Hexapoda</taxon>
        <taxon>Insecta</taxon>
        <taxon>Pterygota</taxon>
        <taxon>Neoptera</taxon>
        <taxon>Paraneoptera</taxon>
        <taxon>Hemiptera</taxon>
        <taxon>Sternorrhyncha</taxon>
        <taxon>Psylloidea</taxon>
        <taxon>Psyllidae</taxon>
        <taxon>Psyllinae</taxon>
        <taxon>Cacopsylla</taxon>
    </lineage>
</organism>
<dbReference type="GO" id="GO:0031422">
    <property type="term" value="C:RecQ family helicase-topoisomerase III complex"/>
    <property type="evidence" value="ECO:0007669"/>
    <property type="project" value="TreeGrafter"/>
</dbReference>
<dbReference type="InterPro" id="IPR042470">
    <property type="entry name" value="RMI1_N_C_sf"/>
</dbReference>
<evidence type="ECO:0000259" key="9">
    <source>
        <dbReference type="Pfam" id="PF16099"/>
    </source>
</evidence>
<evidence type="ECO:0000256" key="4">
    <source>
        <dbReference type="ARBA" id="ARBA00022705"/>
    </source>
</evidence>
<feature type="domain" description="RecQ-mediated genome instability protein 1 C-terminal OB-fold" evidence="9">
    <location>
        <begin position="576"/>
        <end position="674"/>
    </location>
</feature>
<feature type="compositionally biased region" description="Low complexity" evidence="7">
    <location>
        <begin position="522"/>
        <end position="534"/>
    </location>
</feature>
<dbReference type="Gene3D" id="2.40.50.770">
    <property type="entry name" value="RecQ-mediated genome instability protein Rmi1, C-terminal domain"/>
    <property type="match status" value="1"/>
</dbReference>
<evidence type="ECO:0000259" key="10">
    <source>
        <dbReference type="Pfam" id="PF21000"/>
    </source>
</evidence>
<feature type="compositionally biased region" description="Low complexity" evidence="7">
    <location>
        <begin position="272"/>
        <end position="293"/>
    </location>
</feature>
<dbReference type="GO" id="GO:0000712">
    <property type="term" value="P:resolution of meiotic recombination intermediates"/>
    <property type="evidence" value="ECO:0007669"/>
    <property type="project" value="TreeGrafter"/>
</dbReference>
<evidence type="ECO:0000256" key="3">
    <source>
        <dbReference type="ARBA" id="ARBA00018987"/>
    </source>
</evidence>
<dbReference type="InterPro" id="IPR049363">
    <property type="entry name" value="RMI1_N"/>
</dbReference>
<sequence>MNMIDSKIQSTKDFMFSKNIQIDSRNCWMKNCVEWFVGENNHSSLNELHNFVFDQFLLADLRDVQLNCLPTNILEQEKSMLTGKYTLQVDSIQDVSQSCYSQIQTIRGTGKNLNVENQDARSRNHAEGDYSNTRGSHMMKLNMTDGVHQVYGMEYETLSQIRSGFIPGCKVVISGPIEVRRGVFFLKAQNFHLLGGELDSLIIANSVENILARTLNLEENPNARPINILADLTNNSSTQNSDFTQTNTQSRPLSNQITINNSVPRHNQPHQNSNSSNSHSNSTTNTYSNSTNNVHSRTDTRTNQQSFPNNNARTRNDIPDRDDIPDFDEWEESSTSNAHGNGTNNPNGNQQSNRNARPRDDIPELDDWEDDEMLNMEVWNTIETSLVSMAPPNPPSSSSTSTSLNTNVSSNNSTSSNLTERSSNNSTAHRLNDIPSTTTSHSSTSSNVLCPPTSSRVNPSSSSSNDVPSTSINASSSSNSGPNVSNPKAPHSNLKRYPSPDLTPPSKRQNTTSYTDSNQSKPSESSLAPPQQSSLPPPPQSSLAPPLSSSPPTRMTLSRIKASPPPTPFSMVFRGCKVKSVEKLSVSKGAWKLPATITDDGVDFLNVDFSDAVIFNISGVSAAELQSKKKQVTTDPELRKSIEEMVQNILSQITNYEGSMKISFTSNQKPTVVALPK</sequence>
<dbReference type="AlphaFoldDB" id="A0A8D8S9Z4"/>
<dbReference type="GO" id="GO:0016604">
    <property type="term" value="C:nuclear body"/>
    <property type="evidence" value="ECO:0007669"/>
    <property type="project" value="TreeGrafter"/>
</dbReference>
<feature type="region of interest" description="Disordered" evidence="7">
    <location>
        <begin position="233"/>
        <end position="365"/>
    </location>
</feature>
<feature type="compositionally biased region" description="Polar residues" evidence="7">
    <location>
        <begin position="233"/>
        <end position="271"/>
    </location>
</feature>
<name>A0A8D8S9Z4_9HEMI</name>
<feature type="compositionally biased region" description="Low complexity" evidence="7">
    <location>
        <begin position="396"/>
        <end position="427"/>
    </location>
</feature>
<evidence type="ECO:0000256" key="7">
    <source>
        <dbReference type="SAM" id="MobiDB-lite"/>
    </source>
</evidence>
<dbReference type="EMBL" id="HBUF01206523">
    <property type="protein sequence ID" value="CAG6664012.1"/>
    <property type="molecule type" value="Transcribed_RNA"/>
</dbReference>
<evidence type="ECO:0000256" key="6">
    <source>
        <dbReference type="ARBA" id="ARBA00024977"/>
    </source>
</evidence>
<reference evidence="11" key="1">
    <citation type="submission" date="2021-05" db="EMBL/GenBank/DDBJ databases">
        <authorList>
            <person name="Alioto T."/>
            <person name="Alioto T."/>
            <person name="Gomez Garrido J."/>
        </authorList>
    </citation>
    <scope>NUCLEOTIDE SEQUENCE</scope>
</reference>
<feature type="compositionally biased region" description="Low complexity" evidence="7">
    <location>
        <begin position="541"/>
        <end position="552"/>
    </location>
</feature>
<comment type="similarity">
    <text evidence="2">Belongs to the RMI1 family.</text>
</comment>
<feature type="compositionally biased region" description="Low complexity" evidence="7">
    <location>
        <begin position="436"/>
        <end position="487"/>
    </location>
</feature>
<comment type="subcellular location">
    <subcellularLocation>
        <location evidence="1">Nucleus</location>
    </subcellularLocation>
</comment>
<dbReference type="EMBL" id="HBUF01025791">
    <property type="protein sequence ID" value="CAG6612874.1"/>
    <property type="molecule type" value="Transcribed_RNA"/>
</dbReference>
<comment type="function">
    <text evidence="6">Essential component of the RMI complex, a complex that plays an important role in the processing of homologous recombination intermediates to limit DNA crossover formation in cells. Promotes TOP3A binding to double Holliday junctions (DHJ) and hence stimulates TOP3A-mediated dissolution. Required for BLM phosphorylation during mitosis. Within the BLM complex, required for BLM and TOP3A stability.</text>
</comment>
<dbReference type="Pfam" id="PF16099">
    <property type="entry name" value="RMI1_C"/>
    <property type="match status" value="1"/>
</dbReference>